<dbReference type="InterPro" id="IPR011711">
    <property type="entry name" value="GntR_C"/>
</dbReference>
<dbReference type="Proteomes" id="UP000185984">
    <property type="component" value="Unassembled WGS sequence"/>
</dbReference>
<evidence type="ECO:0000313" key="5">
    <source>
        <dbReference type="EMBL" id="OKH25383.1"/>
    </source>
</evidence>
<dbReference type="EMBL" id="MRCC01000010">
    <property type="protein sequence ID" value="OKH25383.1"/>
    <property type="molecule type" value="Genomic_DNA"/>
</dbReference>
<dbReference type="InterPro" id="IPR009057">
    <property type="entry name" value="Homeodomain-like_sf"/>
</dbReference>
<dbReference type="InterPro" id="IPR036390">
    <property type="entry name" value="WH_DNA-bd_sf"/>
</dbReference>
<dbReference type="SUPFAM" id="SSF46689">
    <property type="entry name" value="Homeodomain-like"/>
    <property type="match status" value="1"/>
</dbReference>
<keyword evidence="1" id="KW-0805">Transcription regulation</keyword>
<dbReference type="PROSITE" id="PS50949">
    <property type="entry name" value="HTH_GNTR"/>
    <property type="match status" value="1"/>
</dbReference>
<evidence type="ECO:0000313" key="6">
    <source>
        <dbReference type="Proteomes" id="UP000185984"/>
    </source>
</evidence>
<accession>A0A1U7HP61</accession>
<dbReference type="InterPro" id="IPR008920">
    <property type="entry name" value="TF_FadR/GntR_C"/>
</dbReference>
<dbReference type="PANTHER" id="PTHR43537">
    <property type="entry name" value="TRANSCRIPTIONAL REGULATOR, GNTR FAMILY"/>
    <property type="match status" value="1"/>
</dbReference>
<dbReference type="OrthoDB" id="419400at2"/>
<evidence type="ECO:0000256" key="3">
    <source>
        <dbReference type="ARBA" id="ARBA00023163"/>
    </source>
</evidence>
<keyword evidence="3" id="KW-0804">Transcription</keyword>
<dbReference type="GO" id="GO:0003700">
    <property type="term" value="F:DNA-binding transcription factor activity"/>
    <property type="evidence" value="ECO:0007669"/>
    <property type="project" value="InterPro"/>
</dbReference>
<dbReference type="Pfam" id="PF00392">
    <property type="entry name" value="GntR"/>
    <property type="match status" value="1"/>
</dbReference>
<proteinExistence type="predicted"/>
<reference evidence="5 6" key="1">
    <citation type="submission" date="2016-11" db="EMBL/GenBank/DDBJ databases">
        <title>Draft Genome Sequences of Nine Cyanobacterial Strains from Diverse Habitats.</title>
        <authorList>
            <person name="Zhu T."/>
            <person name="Hou S."/>
            <person name="Lu X."/>
            <person name="Hess W.R."/>
        </authorList>
    </citation>
    <scope>NUCLEOTIDE SEQUENCE [LARGE SCALE GENOMIC DNA]</scope>
    <source>
        <strain evidence="5 6">5.2 s.c.1</strain>
    </source>
</reference>
<name>A0A1U7HP61_9CHRO</name>
<keyword evidence="2" id="KW-0238">DNA-binding</keyword>
<dbReference type="InterPro" id="IPR000524">
    <property type="entry name" value="Tscrpt_reg_HTH_GntR"/>
</dbReference>
<dbReference type="Gene3D" id="1.10.10.10">
    <property type="entry name" value="Winged helix-like DNA-binding domain superfamily/Winged helix DNA-binding domain"/>
    <property type="match status" value="2"/>
</dbReference>
<dbReference type="RefSeq" id="WP_143167773.1">
    <property type="nucleotide sequence ID" value="NZ_CAWMVK010000002.1"/>
</dbReference>
<dbReference type="InterPro" id="IPR036388">
    <property type="entry name" value="WH-like_DNA-bd_sf"/>
</dbReference>
<dbReference type="SMART" id="SM00345">
    <property type="entry name" value="HTH_GNTR"/>
    <property type="match status" value="1"/>
</dbReference>
<evidence type="ECO:0000256" key="1">
    <source>
        <dbReference type="ARBA" id="ARBA00023015"/>
    </source>
</evidence>
<evidence type="ECO:0000256" key="2">
    <source>
        <dbReference type="ARBA" id="ARBA00023125"/>
    </source>
</evidence>
<evidence type="ECO:0000259" key="4">
    <source>
        <dbReference type="PROSITE" id="PS50949"/>
    </source>
</evidence>
<dbReference type="CDD" id="cd07377">
    <property type="entry name" value="WHTH_GntR"/>
    <property type="match status" value="1"/>
</dbReference>
<dbReference type="SUPFAM" id="SSF46785">
    <property type="entry name" value="Winged helix' DNA-binding domain"/>
    <property type="match status" value="1"/>
</dbReference>
<feature type="domain" description="HTH gntR-type" evidence="4">
    <location>
        <begin position="10"/>
        <end position="77"/>
    </location>
</feature>
<dbReference type="PANTHER" id="PTHR43537:SF5">
    <property type="entry name" value="UXU OPERON TRANSCRIPTIONAL REGULATOR"/>
    <property type="match status" value="1"/>
</dbReference>
<sequence>MSSQLPQRSQPLYEQTYLALRSAILTGEIAVNERLIESQLAQRFQVSRTPVREAIRRLQQENLLASDGDGALYITKLSLHDAIKLYDCRIALEQLSVVGACENATAEQLKGIEQTVIQSERLAQQGQYQLQNKLLEFNFDFHRLIAQSSDNPWLVPLLDHLSNHTRLLRTQTLQAEPDITNIHREHRQVYEAISRRDAPAAVEYITHHLKASQQRIREIFERSLPISSAEKPQQEALQCPRCLSFEVSRNGRRMGKQGYICKQCGRQFLATYGSSRYSAEIREKCIVLHNNGIGFREIERITGVNHNTIIRWVKSPQDK</sequence>
<gene>
    <name evidence="5" type="ORF">NIES1031_13475</name>
</gene>
<dbReference type="SUPFAM" id="SSF48008">
    <property type="entry name" value="GntR ligand-binding domain-like"/>
    <property type="match status" value="1"/>
</dbReference>
<organism evidence="5 6">
    <name type="scientific">Chroogloeocystis siderophila 5.2 s.c.1</name>
    <dbReference type="NCBI Taxonomy" id="247279"/>
    <lineage>
        <taxon>Bacteria</taxon>
        <taxon>Bacillati</taxon>
        <taxon>Cyanobacteriota</taxon>
        <taxon>Cyanophyceae</taxon>
        <taxon>Oscillatoriophycideae</taxon>
        <taxon>Chroococcales</taxon>
        <taxon>Chroococcaceae</taxon>
        <taxon>Chroogloeocystis</taxon>
    </lineage>
</organism>
<dbReference type="AlphaFoldDB" id="A0A1U7HP61"/>
<dbReference type="Pfam" id="PF07729">
    <property type="entry name" value="FCD"/>
    <property type="match status" value="1"/>
</dbReference>
<comment type="caution">
    <text evidence="5">The sequence shown here is derived from an EMBL/GenBank/DDBJ whole genome shotgun (WGS) entry which is preliminary data.</text>
</comment>
<protein>
    <recommendedName>
        <fullName evidence="4">HTH gntR-type domain-containing protein</fullName>
    </recommendedName>
</protein>
<dbReference type="Gene3D" id="1.20.120.530">
    <property type="entry name" value="GntR ligand-binding domain-like"/>
    <property type="match status" value="1"/>
</dbReference>
<dbReference type="GO" id="GO:0003677">
    <property type="term" value="F:DNA binding"/>
    <property type="evidence" value="ECO:0007669"/>
    <property type="project" value="UniProtKB-KW"/>
</dbReference>
<keyword evidence="6" id="KW-1185">Reference proteome</keyword>
<dbReference type="SMART" id="SM00895">
    <property type="entry name" value="FCD"/>
    <property type="match status" value="1"/>
</dbReference>